<protein>
    <recommendedName>
        <fullName evidence="3">Histone deacetylase</fullName>
    </recommendedName>
</protein>
<evidence type="ECO:0000313" key="1">
    <source>
        <dbReference type="EMBL" id="UUI02427.1"/>
    </source>
</evidence>
<accession>A0ABY5JSK4</accession>
<dbReference type="Gene3D" id="3.10.490.10">
    <property type="entry name" value="Gamma-glutamyl cyclotransferase-like"/>
    <property type="match status" value="1"/>
</dbReference>
<dbReference type="EMBL" id="CP101914">
    <property type="protein sequence ID" value="UUI02427.1"/>
    <property type="molecule type" value="Genomic_DNA"/>
</dbReference>
<proteinExistence type="predicted"/>
<name>A0ABY5JSK4_9BACI</name>
<gene>
    <name evidence="1" type="ORF">NP439_20680</name>
</gene>
<organism evidence="1 2">
    <name type="scientific">Oceanobacillus jeddahense</name>
    <dbReference type="NCBI Taxonomy" id="1462527"/>
    <lineage>
        <taxon>Bacteria</taxon>
        <taxon>Bacillati</taxon>
        <taxon>Bacillota</taxon>
        <taxon>Bacilli</taxon>
        <taxon>Bacillales</taxon>
        <taxon>Bacillaceae</taxon>
        <taxon>Oceanobacillus</taxon>
    </lineage>
</organism>
<evidence type="ECO:0008006" key="3">
    <source>
        <dbReference type="Google" id="ProtNLM"/>
    </source>
</evidence>
<reference evidence="1" key="1">
    <citation type="submission" date="2022-07" db="EMBL/GenBank/DDBJ databases">
        <title>FELIX.</title>
        <authorList>
            <person name="Wan K.H."/>
            <person name="Park S."/>
            <person name="Lawrence Q."/>
            <person name="Eichenberger J.P."/>
            <person name="Booth B.W."/>
            <person name="Piaggio A.J."/>
            <person name="Chandler J.C."/>
            <person name="Franklin A.B."/>
            <person name="Celniker S.E."/>
        </authorList>
    </citation>
    <scope>NUCLEOTIDE SEQUENCE</scope>
    <source>
        <strain evidence="1">QA-1986 374</strain>
    </source>
</reference>
<sequence length="204" mass="23291">MDVWYVSYGSNISENRFSCYIEGGMPEGSEKEERGCKNTTPPKKTKTAMLPYPLYFMKEKSKWGQGGVAFIGHTPNRDAKTYARKYLITDEQFGEVVEQENNVNALNIDVQDIMDQGYVDLTEGWYGRVIYLGEEDGAPMFTFTNPDAIGTHEFTIPPSSYLSMISRGLKEVGLTQEEVVEYFFTKPGIEGKFSRDSLFRYIFH</sequence>
<keyword evidence="2" id="KW-1185">Reference proteome</keyword>
<dbReference type="RefSeq" id="WP_256707660.1">
    <property type="nucleotide sequence ID" value="NZ_CP101914.1"/>
</dbReference>
<dbReference type="Proteomes" id="UP001059773">
    <property type="component" value="Chromosome"/>
</dbReference>
<evidence type="ECO:0000313" key="2">
    <source>
        <dbReference type="Proteomes" id="UP001059773"/>
    </source>
</evidence>